<keyword evidence="2" id="KW-0547">Nucleotide-binding</keyword>
<dbReference type="Gramene" id="Manes.01G228900.3.v8.1">
    <property type="protein sequence ID" value="Manes.01G228900.3.v8.1.CDS"/>
    <property type="gene ID" value="Manes.01G228900.v8.1"/>
</dbReference>
<dbReference type="PROSITE" id="PS00039">
    <property type="entry name" value="DEAD_ATP_HELICASE"/>
    <property type="match status" value="1"/>
</dbReference>
<dbReference type="InterPro" id="IPR001650">
    <property type="entry name" value="Helicase_C-like"/>
</dbReference>
<evidence type="ECO:0000256" key="5">
    <source>
        <dbReference type="ARBA" id="ARBA00022840"/>
    </source>
</evidence>
<feature type="domain" description="Helicase C-terminal" evidence="10">
    <location>
        <begin position="459"/>
        <end position="608"/>
    </location>
</feature>
<dbReference type="Gramene" id="Manes.01G228900.1.v8.1">
    <property type="protein sequence ID" value="Manes.01G228900.1.v8.1.CDS"/>
    <property type="gene ID" value="Manes.01G228900.v8.1"/>
</dbReference>
<proteinExistence type="predicted"/>
<dbReference type="InterPro" id="IPR011545">
    <property type="entry name" value="DEAD/DEAH_box_helicase_dom"/>
</dbReference>
<dbReference type="InterPro" id="IPR014001">
    <property type="entry name" value="Helicase_ATP-bd"/>
</dbReference>
<evidence type="ECO:0000256" key="8">
    <source>
        <dbReference type="SAM" id="MobiDB-lite"/>
    </source>
</evidence>
<dbReference type="CDD" id="cd18787">
    <property type="entry name" value="SF2_C_DEAD"/>
    <property type="match status" value="1"/>
</dbReference>
<dbReference type="OMA" id="DHTWEQT"/>
<sequence length="821" mass="89114">MSKRKFGFEGFGINRQTTYNFERPQAPQRLYVPPSSRHGHDNYEDTDLDNIDYVENDNARDTSADDIKDNGAEDEEIDPLDAFMQGIHEEMKAAPPPKPKQKAEKYRDDDDDDPMESFLKAKKDIGLTLAADALHAGYNSDEEVYAAAKAVDAGLVEYDSDDNPVVVDKKKIEPIPALDHSLIDYEPFDKDFYEEKPSISGMSEHDVAEYRKSLAIRVSGFDVPRPIKTFEDCSFSSQLMNAIAKQAYERPTAIQCQALPIVLSGRDIIGIAKTGSGKTAAFVLPMIVHIMDQPELQKGEGPIGVICAPTRELAHQIYLEAKKFAKSHGIRVSAVYGGMSKLDQFKELKAGCDIVVATPGRLIDLLKMKALNMFKATYLVLDEADRMFDLGFEPQIWSIVGQIRPDRQTLLFSATMPHKVEKLAREILTDPVRVTVGEVGMANEDITQVVQVIPSDAEKLPWLIEKLPGMIDDGDVLVFASKKATVDEIESQLVQKGFKVAALHGDKDQASRMDTLQKFKSGVYHVLIATDVAARGLDIKSIKSVVNFDISRDMDMHVHRIGRTGRAGDKDGIAYTLITQKEARFAGELVNSLIAAGQNVSGELMDLAMKDGRFRSKRDARKGGGKKGRGRSGGGRGVRGVDYGLGIGYNPETNSTPSQAATSRSAAVNSPRTGMMGQFKSNFVAVSSNSQSSSANAKKRPALTGFVSGGSIGGDINRTQTPISIPGFVSGGSISGDANRTVTTSSLPGFVSGGSISGDTNRTVTTSSLPGFVSGGSVGGYADRTQPSSQKNQNTGGNPGQSKESSRDRGRERRRPSGWDH</sequence>
<dbReference type="PROSITE" id="PS51192">
    <property type="entry name" value="HELICASE_ATP_BIND_1"/>
    <property type="match status" value="1"/>
</dbReference>
<reference evidence="13" key="1">
    <citation type="journal article" date="2016" name="Nat. Biotechnol.">
        <title>Sequencing wild and cultivated cassava and related species reveals extensive interspecific hybridization and genetic diversity.</title>
        <authorList>
            <person name="Bredeson J.V."/>
            <person name="Lyons J.B."/>
            <person name="Prochnik S.E."/>
            <person name="Wu G.A."/>
            <person name="Ha C.M."/>
            <person name="Edsinger-Gonzales E."/>
            <person name="Grimwood J."/>
            <person name="Schmutz J."/>
            <person name="Rabbi I.Y."/>
            <person name="Egesi C."/>
            <person name="Nauluvula P."/>
            <person name="Lebot V."/>
            <person name="Ndunguru J."/>
            <person name="Mkamilo G."/>
            <person name="Bart R.S."/>
            <person name="Setter T.L."/>
            <person name="Gleadow R.M."/>
            <person name="Kulakow P."/>
            <person name="Ferguson M.E."/>
            <person name="Rounsley S."/>
            <person name="Rokhsar D.S."/>
        </authorList>
    </citation>
    <scope>NUCLEOTIDE SEQUENCE [LARGE SCALE GENOMIC DNA]</scope>
    <source>
        <strain evidence="13">cv. AM560-2</strain>
    </source>
</reference>
<feature type="region of interest" description="Disordered" evidence="8">
    <location>
        <begin position="90"/>
        <end position="115"/>
    </location>
</feature>
<dbReference type="PANTHER" id="PTHR47958">
    <property type="entry name" value="ATP-DEPENDENT RNA HELICASE DBP3"/>
    <property type="match status" value="1"/>
</dbReference>
<dbReference type="SUPFAM" id="SSF52540">
    <property type="entry name" value="P-loop containing nucleoside triphosphate hydrolases"/>
    <property type="match status" value="2"/>
</dbReference>
<evidence type="ECO:0000256" key="2">
    <source>
        <dbReference type="ARBA" id="ARBA00022741"/>
    </source>
</evidence>
<evidence type="ECO:0000256" key="4">
    <source>
        <dbReference type="ARBA" id="ARBA00022806"/>
    </source>
</evidence>
<dbReference type="EMBL" id="CM004387">
    <property type="protein sequence ID" value="OAY61938.1"/>
    <property type="molecule type" value="Genomic_DNA"/>
</dbReference>
<feature type="region of interest" description="Disordered" evidence="8">
    <location>
        <begin position="613"/>
        <end position="674"/>
    </location>
</feature>
<keyword evidence="5" id="KW-0067">ATP-binding</keyword>
<dbReference type="SMART" id="SM00487">
    <property type="entry name" value="DEXDc"/>
    <property type="match status" value="1"/>
</dbReference>
<dbReference type="GO" id="GO:0003724">
    <property type="term" value="F:RNA helicase activity"/>
    <property type="evidence" value="ECO:0000318"/>
    <property type="project" value="GO_Central"/>
</dbReference>
<dbReference type="InterPro" id="IPR000629">
    <property type="entry name" value="RNA-helicase_DEAD-box_CS"/>
</dbReference>
<evidence type="ECO:0000256" key="6">
    <source>
        <dbReference type="ARBA" id="ARBA00022884"/>
    </source>
</evidence>
<organism evidence="12 13">
    <name type="scientific">Manihot esculenta</name>
    <name type="common">Cassava</name>
    <name type="synonym">Jatropha manihot</name>
    <dbReference type="NCBI Taxonomy" id="3983"/>
    <lineage>
        <taxon>Eukaryota</taxon>
        <taxon>Viridiplantae</taxon>
        <taxon>Streptophyta</taxon>
        <taxon>Embryophyta</taxon>
        <taxon>Tracheophyta</taxon>
        <taxon>Spermatophyta</taxon>
        <taxon>Magnoliopsida</taxon>
        <taxon>eudicotyledons</taxon>
        <taxon>Gunneridae</taxon>
        <taxon>Pentapetalae</taxon>
        <taxon>rosids</taxon>
        <taxon>fabids</taxon>
        <taxon>Malpighiales</taxon>
        <taxon>Euphorbiaceae</taxon>
        <taxon>Crotonoideae</taxon>
        <taxon>Manihoteae</taxon>
        <taxon>Manihot</taxon>
    </lineage>
</organism>
<dbReference type="Pfam" id="PF00270">
    <property type="entry name" value="DEAD"/>
    <property type="match status" value="1"/>
</dbReference>
<evidence type="ECO:0000256" key="3">
    <source>
        <dbReference type="ARBA" id="ARBA00022801"/>
    </source>
</evidence>
<keyword evidence="3" id="KW-0378">Hydrolase</keyword>
<evidence type="ECO:0000256" key="1">
    <source>
        <dbReference type="ARBA" id="ARBA00012552"/>
    </source>
</evidence>
<evidence type="ECO:0000313" key="13">
    <source>
        <dbReference type="Proteomes" id="UP000091857"/>
    </source>
</evidence>
<dbReference type="GO" id="GO:0005524">
    <property type="term" value="F:ATP binding"/>
    <property type="evidence" value="ECO:0007669"/>
    <property type="project" value="UniProtKB-KW"/>
</dbReference>
<dbReference type="OrthoDB" id="196131at2759"/>
<feature type="compositionally biased region" description="Polar residues" evidence="8">
    <location>
        <begin position="757"/>
        <end position="769"/>
    </location>
</feature>
<dbReference type="CDD" id="cd17952">
    <property type="entry name" value="DEADc_DDX42"/>
    <property type="match status" value="1"/>
</dbReference>
<feature type="compositionally biased region" description="Polar residues" evidence="8">
    <location>
        <begin position="651"/>
        <end position="672"/>
    </location>
</feature>
<dbReference type="EC" id="3.6.4.13" evidence="1"/>
<evidence type="ECO:0000313" key="12">
    <source>
        <dbReference type="EMBL" id="OAY61938.1"/>
    </source>
</evidence>
<dbReference type="PROSITE" id="PS51194">
    <property type="entry name" value="HELICASE_CTER"/>
    <property type="match status" value="1"/>
</dbReference>
<evidence type="ECO:0000256" key="7">
    <source>
        <dbReference type="PROSITE-ProRule" id="PRU00552"/>
    </source>
</evidence>
<feature type="region of interest" description="Disordered" evidence="8">
    <location>
        <begin position="752"/>
        <end position="821"/>
    </location>
</feature>
<dbReference type="STRING" id="3983.A0A2C9WNE8"/>
<dbReference type="PROSITE" id="PS51195">
    <property type="entry name" value="Q_MOTIF"/>
    <property type="match status" value="1"/>
</dbReference>
<dbReference type="InterPro" id="IPR014014">
    <property type="entry name" value="RNA_helicase_DEAD_Q_motif"/>
</dbReference>
<feature type="domain" description="DEAD-box RNA helicase Q" evidence="11">
    <location>
        <begin position="228"/>
        <end position="256"/>
    </location>
</feature>
<evidence type="ECO:0000259" key="11">
    <source>
        <dbReference type="PROSITE" id="PS51195"/>
    </source>
</evidence>
<feature type="short sequence motif" description="Q motif" evidence="7">
    <location>
        <begin position="228"/>
        <end position="256"/>
    </location>
</feature>
<feature type="compositionally biased region" description="Basic and acidic residues" evidence="8">
    <location>
        <begin position="804"/>
        <end position="821"/>
    </location>
</feature>
<dbReference type="Pfam" id="PF00271">
    <property type="entry name" value="Helicase_C"/>
    <property type="match status" value="1"/>
</dbReference>
<dbReference type="GO" id="GO:0003729">
    <property type="term" value="F:mRNA binding"/>
    <property type="evidence" value="ECO:0000318"/>
    <property type="project" value="GO_Central"/>
</dbReference>
<feature type="domain" description="Helicase ATP-binding" evidence="9">
    <location>
        <begin position="259"/>
        <end position="434"/>
    </location>
</feature>
<protein>
    <recommendedName>
        <fullName evidence="1">RNA helicase</fullName>
        <ecNumber evidence="1">3.6.4.13</ecNumber>
    </recommendedName>
</protein>
<feature type="compositionally biased region" description="Gly residues" evidence="8">
    <location>
        <begin position="631"/>
        <end position="647"/>
    </location>
</feature>
<gene>
    <name evidence="12" type="ORF">MANES_01G228900v8</name>
</gene>
<dbReference type="FunFam" id="3.40.50.300:FF:000079">
    <property type="entry name" value="probable ATP-dependent RNA helicase DDX17"/>
    <property type="match status" value="1"/>
</dbReference>
<keyword evidence="13" id="KW-1185">Reference proteome</keyword>
<keyword evidence="4" id="KW-0347">Helicase</keyword>
<feature type="compositionally biased region" description="Polar residues" evidence="8">
    <location>
        <begin position="785"/>
        <end position="796"/>
    </location>
</feature>
<accession>A0A2C9WNE8</accession>
<evidence type="ECO:0000259" key="9">
    <source>
        <dbReference type="PROSITE" id="PS51192"/>
    </source>
</evidence>
<dbReference type="SMART" id="SM00490">
    <property type="entry name" value="HELICc"/>
    <property type="match status" value="1"/>
</dbReference>
<feature type="compositionally biased region" description="Basic residues" evidence="8">
    <location>
        <begin position="615"/>
        <end position="630"/>
    </location>
</feature>
<dbReference type="AlphaFoldDB" id="A0A2C9WNE8"/>
<dbReference type="Proteomes" id="UP000091857">
    <property type="component" value="Chromosome 1"/>
</dbReference>
<name>A0A2C9WNE8_MANES</name>
<keyword evidence="6" id="KW-0694">RNA-binding</keyword>
<dbReference type="Gene3D" id="3.40.50.300">
    <property type="entry name" value="P-loop containing nucleotide triphosphate hydrolases"/>
    <property type="match status" value="2"/>
</dbReference>
<dbReference type="InterPro" id="IPR027417">
    <property type="entry name" value="P-loop_NTPase"/>
</dbReference>
<evidence type="ECO:0000259" key="10">
    <source>
        <dbReference type="PROSITE" id="PS51194"/>
    </source>
</evidence>
<dbReference type="GO" id="GO:0016787">
    <property type="term" value="F:hydrolase activity"/>
    <property type="evidence" value="ECO:0007669"/>
    <property type="project" value="UniProtKB-KW"/>
</dbReference>
<comment type="caution">
    <text evidence="12">The sequence shown here is derived from an EMBL/GenBank/DDBJ whole genome shotgun (WGS) entry which is preliminary data.</text>
</comment>
<feature type="region of interest" description="Disordered" evidence="8">
    <location>
        <begin position="1"/>
        <end position="48"/>
    </location>
</feature>